<gene>
    <name evidence="1" type="ORF">DSM25559_3080</name>
</gene>
<organism evidence="1 2">
    <name type="scientific">Agrobacterium rosae</name>
    <dbReference type="NCBI Taxonomy" id="1972867"/>
    <lineage>
        <taxon>Bacteria</taxon>
        <taxon>Pseudomonadati</taxon>
        <taxon>Pseudomonadota</taxon>
        <taxon>Alphaproteobacteria</taxon>
        <taxon>Hyphomicrobiales</taxon>
        <taxon>Rhizobiaceae</taxon>
        <taxon>Rhizobium/Agrobacterium group</taxon>
        <taxon>Agrobacterium</taxon>
    </lineage>
</organism>
<evidence type="ECO:0000313" key="2">
    <source>
        <dbReference type="Proteomes" id="UP000187891"/>
    </source>
</evidence>
<evidence type="ECO:0000313" key="1">
    <source>
        <dbReference type="EMBL" id="SCX27890.1"/>
    </source>
</evidence>
<dbReference type="EMBL" id="FMUE01000007">
    <property type="protein sequence ID" value="SCX27890.1"/>
    <property type="molecule type" value="Genomic_DNA"/>
</dbReference>
<accession>A0A1R3TZE8</accession>
<dbReference type="RefSeq" id="WP_077120879.1">
    <property type="nucleotide sequence ID" value="NZ_FMUE01000007.1"/>
</dbReference>
<name>A0A1R3TZE8_9HYPH</name>
<proteinExistence type="predicted"/>
<dbReference type="Proteomes" id="UP000187891">
    <property type="component" value="Unassembled WGS sequence"/>
</dbReference>
<sequence>MLPETMFVMERVRHMQAVKGNAKLADPLENWPSTRLERAALWFSRWVSGWEKFPRPDAVSGEAGAGELRLCKRV</sequence>
<dbReference type="STRING" id="1907666.DSM25559_3080"/>
<protein>
    <submittedName>
        <fullName evidence="1">Uncharacterized protein</fullName>
    </submittedName>
</protein>
<reference evidence="2" key="1">
    <citation type="submission" date="2016-10" db="EMBL/GenBank/DDBJ databases">
        <authorList>
            <person name="Wibberg D."/>
        </authorList>
    </citation>
    <scope>NUCLEOTIDE SEQUENCE [LARGE SCALE GENOMIC DNA]</scope>
</reference>
<dbReference type="AlphaFoldDB" id="A0A1R3TZE8"/>